<feature type="transmembrane region" description="Helical" evidence="1">
    <location>
        <begin position="24"/>
        <end position="45"/>
    </location>
</feature>
<organism evidence="2 3">
    <name type="scientific">Trifolium pratense</name>
    <name type="common">Red clover</name>
    <dbReference type="NCBI Taxonomy" id="57577"/>
    <lineage>
        <taxon>Eukaryota</taxon>
        <taxon>Viridiplantae</taxon>
        <taxon>Streptophyta</taxon>
        <taxon>Embryophyta</taxon>
        <taxon>Tracheophyta</taxon>
        <taxon>Spermatophyta</taxon>
        <taxon>Magnoliopsida</taxon>
        <taxon>eudicotyledons</taxon>
        <taxon>Gunneridae</taxon>
        <taxon>Pentapetalae</taxon>
        <taxon>rosids</taxon>
        <taxon>fabids</taxon>
        <taxon>Fabales</taxon>
        <taxon>Fabaceae</taxon>
        <taxon>Papilionoideae</taxon>
        <taxon>50 kb inversion clade</taxon>
        <taxon>NPAAA clade</taxon>
        <taxon>Hologalegina</taxon>
        <taxon>IRL clade</taxon>
        <taxon>Trifolieae</taxon>
        <taxon>Trifolium</taxon>
    </lineage>
</organism>
<reference evidence="2 3" key="1">
    <citation type="journal article" date="2014" name="Am. J. Bot.">
        <title>Genome assembly and annotation for red clover (Trifolium pratense; Fabaceae).</title>
        <authorList>
            <person name="Istvanek J."/>
            <person name="Jaros M."/>
            <person name="Krenek A."/>
            <person name="Repkova J."/>
        </authorList>
    </citation>
    <scope>NUCLEOTIDE SEQUENCE [LARGE SCALE GENOMIC DNA]</scope>
    <source>
        <strain evidence="3">cv. Tatra</strain>
        <tissue evidence="2">Young leaves</tissue>
    </source>
</reference>
<keyword evidence="1" id="KW-0472">Membrane</keyword>
<protein>
    <submittedName>
        <fullName evidence="2">Cytochrome p450</fullName>
    </submittedName>
</protein>
<accession>A0A2K3JTQ7</accession>
<keyword evidence="1" id="KW-0812">Transmembrane</keyword>
<dbReference type="Gene3D" id="3.60.10.10">
    <property type="entry name" value="Endonuclease/exonuclease/phosphatase"/>
    <property type="match status" value="1"/>
</dbReference>
<name>A0A2K3JTQ7_TRIPR</name>
<reference evidence="2 3" key="2">
    <citation type="journal article" date="2017" name="Front. Plant Sci.">
        <title>Gene Classification and Mining of Molecular Markers Useful in Red Clover (Trifolium pratense) Breeding.</title>
        <authorList>
            <person name="Istvanek J."/>
            <person name="Dluhosova J."/>
            <person name="Dluhos P."/>
            <person name="Patkova L."/>
            <person name="Nedelnik J."/>
            <person name="Repkova J."/>
        </authorList>
    </citation>
    <scope>NUCLEOTIDE SEQUENCE [LARGE SCALE GENOMIC DNA]</scope>
    <source>
        <strain evidence="3">cv. Tatra</strain>
        <tissue evidence="2">Young leaves</tissue>
    </source>
</reference>
<feature type="non-terminal residue" evidence="2">
    <location>
        <position position="1"/>
    </location>
</feature>
<comment type="caution">
    <text evidence="2">The sequence shown here is derived from an EMBL/GenBank/DDBJ whole genome shotgun (WGS) entry which is preliminary data.</text>
</comment>
<evidence type="ECO:0000313" key="2">
    <source>
        <dbReference type="EMBL" id="PNX57396.1"/>
    </source>
</evidence>
<sequence length="153" mass="17720">EEEQVERMVNMEVRDRKERRNWRLFLISYVIVYGVGRIVNGLFFLRPAIVAEFSRSECDLSGKRRLWETLIMSKRGFGGGVWCVIGDFNAVLRREERKGDLLGSNPNGISMSIIDRMLVSDDWSVLWNNPSLWVLPRSVSDHCPIVVRYAVTD</sequence>
<dbReference type="InterPro" id="IPR036691">
    <property type="entry name" value="Endo/exonu/phosph_ase_sf"/>
</dbReference>
<dbReference type="Proteomes" id="UP000236291">
    <property type="component" value="Unassembled WGS sequence"/>
</dbReference>
<dbReference type="SUPFAM" id="SSF56219">
    <property type="entry name" value="DNase I-like"/>
    <property type="match status" value="1"/>
</dbReference>
<dbReference type="AlphaFoldDB" id="A0A2K3JTQ7"/>
<gene>
    <name evidence="2" type="ORF">L195_g050379</name>
</gene>
<dbReference type="EMBL" id="ASHM01076492">
    <property type="protein sequence ID" value="PNX57396.1"/>
    <property type="molecule type" value="Genomic_DNA"/>
</dbReference>
<proteinExistence type="predicted"/>
<evidence type="ECO:0000256" key="1">
    <source>
        <dbReference type="SAM" id="Phobius"/>
    </source>
</evidence>
<keyword evidence="1" id="KW-1133">Transmembrane helix</keyword>
<evidence type="ECO:0000313" key="3">
    <source>
        <dbReference type="Proteomes" id="UP000236291"/>
    </source>
</evidence>